<organism evidence="10 11">
    <name type="scientific">Mucuna pruriens</name>
    <name type="common">Velvet bean</name>
    <name type="synonym">Dolichos pruriens</name>
    <dbReference type="NCBI Taxonomy" id="157652"/>
    <lineage>
        <taxon>Eukaryota</taxon>
        <taxon>Viridiplantae</taxon>
        <taxon>Streptophyta</taxon>
        <taxon>Embryophyta</taxon>
        <taxon>Tracheophyta</taxon>
        <taxon>Spermatophyta</taxon>
        <taxon>Magnoliopsida</taxon>
        <taxon>eudicotyledons</taxon>
        <taxon>Gunneridae</taxon>
        <taxon>Pentapetalae</taxon>
        <taxon>rosids</taxon>
        <taxon>fabids</taxon>
        <taxon>Fabales</taxon>
        <taxon>Fabaceae</taxon>
        <taxon>Papilionoideae</taxon>
        <taxon>50 kb inversion clade</taxon>
        <taxon>NPAAA clade</taxon>
        <taxon>indigoferoid/millettioid clade</taxon>
        <taxon>Phaseoleae</taxon>
        <taxon>Mucuna</taxon>
    </lineage>
</organism>
<reference evidence="10" key="1">
    <citation type="submission" date="2018-05" db="EMBL/GenBank/DDBJ databases">
        <title>Draft genome of Mucuna pruriens seed.</title>
        <authorList>
            <person name="Nnadi N.E."/>
            <person name="Vos R."/>
            <person name="Hasami M.H."/>
            <person name="Devisetty U.K."/>
            <person name="Aguiy J.C."/>
        </authorList>
    </citation>
    <scope>NUCLEOTIDE SEQUENCE [LARGE SCALE GENOMIC DNA]</scope>
    <source>
        <strain evidence="10">JCA_2017</strain>
    </source>
</reference>
<evidence type="ECO:0000313" key="11">
    <source>
        <dbReference type="Proteomes" id="UP000257109"/>
    </source>
</evidence>
<dbReference type="PANTHER" id="PTHR11040">
    <property type="entry name" value="ZINC/IRON TRANSPORTER"/>
    <property type="match status" value="1"/>
</dbReference>
<keyword evidence="3 8" id="KW-0813">Transport</keyword>
<feature type="transmembrane region" description="Helical" evidence="8">
    <location>
        <begin position="275"/>
        <end position="300"/>
    </location>
</feature>
<dbReference type="STRING" id="157652.A0A371FT32"/>
<dbReference type="GO" id="GO:0005385">
    <property type="term" value="F:zinc ion transmembrane transporter activity"/>
    <property type="evidence" value="ECO:0007669"/>
    <property type="project" value="InterPro"/>
</dbReference>
<name>A0A371FT32_MUCPR</name>
<comment type="similarity">
    <text evidence="2 8">Belongs to the ZIP transporter (TC 2.A.5) family.</text>
</comment>
<feature type="transmembrane region" description="Helical" evidence="8">
    <location>
        <begin position="306"/>
        <end position="327"/>
    </location>
</feature>
<evidence type="ECO:0000256" key="5">
    <source>
        <dbReference type="ARBA" id="ARBA00022989"/>
    </source>
</evidence>
<feature type="transmembrane region" description="Helical" evidence="8">
    <location>
        <begin position="45"/>
        <end position="67"/>
    </location>
</feature>
<feature type="non-terminal residue" evidence="10">
    <location>
        <position position="1"/>
    </location>
</feature>
<dbReference type="Pfam" id="PF02535">
    <property type="entry name" value="Zip"/>
    <property type="match status" value="2"/>
</dbReference>
<evidence type="ECO:0000256" key="1">
    <source>
        <dbReference type="ARBA" id="ARBA00004141"/>
    </source>
</evidence>
<evidence type="ECO:0000256" key="3">
    <source>
        <dbReference type="ARBA" id="ARBA00022448"/>
    </source>
</evidence>
<protein>
    <submittedName>
        <fullName evidence="10">Zinc transporter 5</fullName>
    </submittedName>
</protein>
<comment type="caution">
    <text evidence="10">The sequence shown here is derived from an EMBL/GenBank/DDBJ whole genome shotgun (WGS) entry which is preliminary data.</text>
</comment>
<dbReference type="NCBIfam" id="TIGR00820">
    <property type="entry name" value="zip"/>
    <property type="match status" value="1"/>
</dbReference>
<keyword evidence="5 8" id="KW-1133">Transmembrane helix</keyword>
<evidence type="ECO:0000313" key="10">
    <source>
        <dbReference type="EMBL" id="RDX81466.1"/>
    </source>
</evidence>
<evidence type="ECO:0000256" key="2">
    <source>
        <dbReference type="ARBA" id="ARBA00006939"/>
    </source>
</evidence>
<feature type="transmembrane region" description="Helical" evidence="8">
    <location>
        <begin position="120"/>
        <end position="145"/>
    </location>
</feature>
<keyword evidence="4 8" id="KW-0812">Transmembrane</keyword>
<comment type="caution">
    <text evidence="8">Lacks conserved residue(s) required for the propagation of feature annotation.</text>
</comment>
<evidence type="ECO:0000256" key="7">
    <source>
        <dbReference type="ARBA" id="ARBA00023136"/>
    </source>
</evidence>
<dbReference type="InterPro" id="IPR004698">
    <property type="entry name" value="Zn/Fe_permease_fun/pln"/>
</dbReference>
<dbReference type="InterPro" id="IPR003689">
    <property type="entry name" value="ZIP"/>
</dbReference>
<evidence type="ECO:0000256" key="8">
    <source>
        <dbReference type="RuleBase" id="RU362088"/>
    </source>
</evidence>
<dbReference type="AlphaFoldDB" id="A0A371FT32"/>
<dbReference type="PANTHER" id="PTHR11040:SF35">
    <property type="entry name" value="ZINC TRANSPORTER 5"/>
    <property type="match status" value="1"/>
</dbReference>
<gene>
    <name evidence="10" type="primary">ZIP5</name>
    <name evidence="10" type="ORF">CR513_37851</name>
</gene>
<sequence length="368" mass="39796">MNKIRLHDLTWIFLLFLVLLPCLVVGECTCDEDKEEGNKSLAERYKIAALFSILFASAVGVTIPMLGKTFPALHPEKDFFFIIKAFAAGVILSTGFIHVLPDAFKKLTSPCLSKHPWGDFPFTGFVAMLSAIGTLMVDSLATAYFKNSSLNDKEQVVDEEHAHMHQHTIPVHTHATHGHAHASVPSPSTDLLRHRVISQVLELGIVVHSVIIGISLGASESPNTIRPLIAALTFHQFFEGMGLGGCISQFRENLCLSIIILSDVYVQAKFKRKAVIIMALFFSLTTPVGIAVGMIITSAYKENSPAALIVEGILNAASAGILIYMALVDLLAADFMNPKIQGSGKLQMGVNASLLLGAGCMSLLAKWA</sequence>
<feature type="transmembrane region" description="Helical" evidence="8">
    <location>
        <begin position="348"/>
        <end position="367"/>
    </location>
</feature>
<evidence type="ECO:0000256" key="6">
    <source>
        <dbReference type="ARBA" id="ARBA00023065"/>
    </source>
</evidence>
<feature type="chain" id="PRO_5016935054" evidence="9">
    <location>
        <begin position="27"/>
        <end position="368"/>
    </location>
</feature>
<dbReference type="OrthoDB" id="448280at2759"/>
<keyword evidence="11" id="KW-1185">Reference proteome</keyword>
<keyword evidence="9" id="KW-0732">Signal</keyword>
<comment type="subcellular location">
    <subcellularLocation>
        <location evidence="1 8">Membrane</location>
        <topology evidence="1 8">Multi-pass membrane protein</topology>
    </subcellularLocation>
</comment>
<dbReference type="GO" id="GO:0005886">
    <property type="term" value="C:plasma membrane"/>
    <property type="evidence" value="ECO:0007669"/>
    <property type="project" value="TreeGrafter"/>
</dbReference>
<evidence type="ECO:0000256" key="9">
    <source>
        <dbReference type="SAM" id="SignalP"/>
    </source>
</evidence>
<accession>A0A371FT32</accession>
<evidence type="ECO:0000256" key="4">
    <source>
        <dbReference type="ARBA" id="ARBA00022692"/>
    </source>
</evidence>
<keyword evidence="7 8" id="KW-0472">Membrane</keyword>
<dbReference type="EMBL" id="QJKJ01007920">
    <property type="protein sequence ID" value="RDX81466.1"/>
    <property type="molecule type" value="Genomic_DNA"/>
</dbReference>
<proteinExistence type="inferred from homology"/>
<feature type="transmembrane region" description="Helical" evidence="8">
    <location>
        <begin position="79"/>
        <end position="100"/>
    </location>
</feature>
<feature type="signal peptide" evidence="9">
    <location>
        <begin position="1"/>
        <end position="26"/>
    </location>
</feature>
<dbReference type="Proteomes" id="UP000257109">
    <property type="component" value="Unassembled WGS sequence"/>
</dbReference>
<keyword evidence="6 8" id="KW-0406">Ion transport</keyword>